<reference evidence="5" key="1">
    <citation type="submission" date="2010-05" db="EMBL/GenBank/DDBJ databases">
        <title>The genome sequence of Magnaporthe poae strain ATCC 64411.</title>
        <authorList>
            <person name="Ma L.-J."/>
            <person name="Dead R."/>
            <person name="Young S."/>
            <person name="Zeng Q."/>
            <person name="Koehrsen M."/>
            <person name="Alvarado L."/>
            <person name="Berlin A."/>
            <person name="Chapman S.B."/>
            <person name="Chen Z."/>
            <person name="Freedman E."/>
            <person name="Gellesch M."/>
            <person name="Goldberg J."/>
            <person name="Griggs A."/>
            <person name="Gujja S."/>
            <person name="Heilman E.R."/>
            <person name="Heiman D."/>
            <person name="Hepburn T."/>
            <person name="Howarth C."/>
            <person name="Jen D."/>
            <person name="Larson L."/>
            <person name="Mehta T."/>
            <person name="Neiman D."/>
            <person name="Pearson M."/>
            <person name="Roberts A."/>
            <person name="Saif S."/>
            <person name="Shea T."/>
            <person name="Shenoy N."/>
            <person name="Sisk P."/>
            <person name="Stolte C."/>
            <person name="Sykes S."/>
            <person name="Walk T."/>
            <person name="White J."/>
            <person name="Yandava C."/>
            <person name="Haas B."/>
            <person name="Nusbaum C."/>
            <person name="Birren B."/>
        </authorList>
    </citation>
    <scope>NUCLEOTIDE SEQUENCE [LARGE SCALE GENOMIC DNA]</scope>
    <source>
        <strain evidence="5">ATCC 64411 / 73-15</strain>
    </source>
</reference>
<organism evidence="4 5">
    <name type="scientific">Magnaporthiopsis poae (strain ATCC 64411 / 73-15)</name>
    <name type="common">Kentucky bluegrass fungus</name>
    <name type="synonym">Magnaporthe poae</name>
    <dbReference type="NCBI Taxonomy" id="644358"/>
    <lineage>
        <taxon>Eukaryota</taxon>
        <taxon>Fungi</taxon>
        <taxon>Dikarya</taxon>
        <taxon>Ascomycota</taxon>
        <taxon>Pezizomycotina</taxon>
        <taxon>Sordariomycetes</taxon>
        <taxon>Sordariomycetidae</taxon>
        <taxon>Magnaporthales</taxon>
        <taxon>Magnaporthaceae</taxon>
        <taxon>Magnaporthiopsis</taxon>
    </lineage>
</organism>
<reference evidence="4" key="4">
    <citation type="journal article" date="2015" name="G3 (Bethesda)">
        <title>Genome sequences of three phytopathogenic species of the Magnaporthaceae family of fungi.</title>
        <authorList>
            <person name="Okagaki L.H."/>
            <person name="Nunes C.C."/>
            <person name="Sailsbery J."/>
            <person name="Clay B."/>
            <person name="Brown D."/>
            <person name="John T."/>
            <person name="Oh Y."/>
            <person name="Young N."/>
            <person name="Fitzgerald M."/>
            <person name="Haas B.J."/>
            <person name="Zeng Q."/>
            <person name="Young S."/>
            <person name="Adiconis X."/>
            <person name="Fan L."/>
            <person name="Levin J.Z."/>
            <person name="Mitchell T.K."/>
            <person name="Okubara P.A."/>
            <person name="Farman M.L."/>
            <person name="Kohn L.M."/>
            <person name="Birren B."/>
            <person name="Ma L.-J."/>
            <person name="Dean R.A."/>
        </authorList>
    </citation>
    <scope>NUCLEOTIDE SEQUENCE</scope>
    <source>
        <strain evidence="4">ATCC 64411 / 73-15</strain>
    </source>
</reference>
<gene>
    <name evidence="3" type="ORF">MAPG_10039</name>
</gene>
<accession>A0A0C4EBJ0</accession>
<name>A0A0C4EBJ0_MAGP6</name>
<dbReference type="EnsemblFungi" id="MAPG_10039T0">
    <property type="protein sequence ID" value="MAPG_10039T0"/>
    <property type="gene ID" value="MAPG_10039"/>
</dbReference>
<sequence length="107" mass="10694">MFPRLVLLLTAVLLAAPPAAAEPMQGAVMMHEMAPASTTLVLTQGIQTTVVMPLPTDEEPGATAPPTETSAIAVPRPVSTAGAEHGPRDGGSILGVAVACGLGLLAM</sequence>
<proteinExistence type="predicted"/>
<evidence type="ECO:0000313" key="5">
    <source>
        <dbReference type="Proteomes" id="UP000011715"/>
    </source>
</evidence>
<reference evidence="4" key="5">
    <citation type="submission" date="2015-06" db="UniProtKB">
        <authorList>
            <consortium name="EnsemblFungi"/>
        </authorList>
    </citation>
    <scope>IDENTIFICATION</scope>
    <source>
        <strain evidence="4">ATCC 64411</strain>
    </source>
</reference>
<feature type="chain" id="PRO_5009385956" evidence="2">
    <location>
        <begin position="22"/>
        <end position="107"/>
    </location>
</feature>
<dbReference type="eggNOG" id="ENOG502R6R9">
    <property type="taxonomic scope" value="Eukaryota"/>
</dbReference>
<evidence type="ECO:0000256" key="1">
    <source>
        <dbReference type="SAM" id="MobiDB-lite"/>
    </source>
</evidence>
<evidence type="ECO:0000313" key="4">
    <source>
        <dbReference type="EnsemblFungi" id="MAPG_10039T0"/>
    </source>
</evidence>
<dbReference type="EMBL" id="GL876977">
    <property type="protein sequence ID" value="KLU91521.1"/>
    <property type="molecule type" value="Genomic_DNA"/>
</dbReference>
<evidence type="ECO:0000256" key="2">
    <source>
        <dbReference type="SAM" id="SignalP"/>
    </source>
</evidence>
<dbReference type="Proteomes" id="UP000011715">
    <property type="component" value="Unassembled WGS sequence"/>
</dbReference>
<keyword evidence="2" id="KW-0732">Signal</keyword>
<dbReference type="VEuPathDB" id="FungiDB:MAPG_10039"/>
<reference evidence="3" key="3">
    <citation type="submission" date="2011-03" db="EMBL/GenBank/DDBJ databases">
        <title>Annotation of Magnaporthe poae ATCC 64411.</title>
        <authorList>
            <person name="Ma L.-J."/>
            <person name="Dead R."/>
            <person name="Young S.K."/>
            <person name="Zeng Q."/>
            <person name="Gargeya S."/>
            <person name="Fitzgerald M."/>
            <person name="Haas B."/>
            <person name="Abouelleil A."/>
            <person name="Alvarado L."/>
            <person name="Arachchi H.M."/>
            <person name="Berlin A."/>
            <person name="Brown A."/>
            <person name="Chapman S.B."/>
            <person name="Chen Z."/>
            <person name="Dunbar C."/>
            <person name="Freedman E."/>
            <person name="Gearin G."/>
            <person name="Gellesch M."/>
            <person name="Goldberg J."/>
            <person name="Griggs A."/>
            <person name="Gujja S."/>
            <person name="Heiman D."/>
            <person name="Howarth C."/>
            <person name="Larson L."/>
            <person name="Lui A."/>
            <person name="MacDonald P.J.P."/>
            <person name="Mehta T."/>
            <person name="Montmayeur A."/>
            <person name="Murphy C."/>
            <person name="Neiman D."/>
            <person name="Pearson M."/>
            <person name="Priest M."/>
            <person name="Roberts A."/>
            <person name="Saif S."/>
            <person name="Shea T."/>
            <person name="Shenoy N."/>
            <person name="Sisk P."/>
            <person name="Stolte C."/>
            <person name="Sykes S."/>
            <person name="Yandava C."/>
            <person name="Wortman J."/>
            <person name="Nusbaum C."/>
            <person name="Birren B."/>
        </authorList>
    </citation>
    <scope>NUCLEOTIDE SEQUENCE</scope>
    <source>
        <strain evidence="3">ATCC 64411</strain>
    </source>
</reference>
<evidence type="ECO:0000313" key="3">
    <source>
        <dbReference type="EMBL" id="KLU91521.1"/>
    </source>
</evidence>
<reference evidence="3" key="2">
    <citation type="submission" date="2010-05" db="EMBL/GenBank/DDBJ databases">
        <title>The Genome Sequence of Magnaporthe poae strain ATCC 64411.</title>
        <authorList>
            <consortium name="The Broad Institute Genome Sequencing Platform"/>
            <consortium name="Broad Institute Genome Sequencing Center for Infectious Disease"/>
            <person name="Ma L.-J."/>
            <person name="Dead R."/>
            <person name="Young S."/>
            <person name="Zeng Q."/>
            <person name="Koehrsen M."/>
            <person name="Alvarado L."/>
            <person name="Berlin A."/>
            <person name="Chapman S.B."/>
            <person name="Chen Z."/>
            <person name="Freedman E."/>
            <person name="Gellesch M."/>
            <person name="Goldberg J."/>
            <person name="Griggs A."/>
            <person name="Gujja S."/>
            <person name="Heilman E.R."/>
            <person name="Heiman D."/>
            <person name="Hepburn T."/>
            <person name="Howarth C."/>
            <person name="Jen D."/>
            <person name="Larson L."/>
            <person name="Mehta T."/>
            <person name="Neiman D."/>
            <person name="Pearson M."/>
            <person name="Roberts A."/>
            <person name="Saif S."/>
            <person name="Shea T."/>
            <person name="Shenoy N."/>
            <person name="Sisk P."/>
            <person name="Stolte C."/>
            <person name="Sykes S."/>
            <person name="Walk T."/>
            <person name="White J."/>
            <person name="Yandava C."/>
            <person name="Haas B."/>
            <person name="Nusbaum C."/>
            <person name="Birren B."/>
        </authorList>
    </citation>
    <scope>NUCLEOTIDE SEQUENCE</scope>
    <source>
        <strain evidence="3">ATCC 64411</strain>
    </source>
</reference>
<feature type="region of interest" description="Disordered" evidence="1">
    <location>
        <begin position="54"/>
        <end position="74"/>
    </location>
</feature>
<dbReference type="EMBL" id="ADBL01002577">
    <property type="status" value="NOT_ANNOTATED_CDS"/>
    <property type="molecule type" value="Genomic_DNA"/>
</dbReference>
<dbReference type="AlphaFoldDB" id="A0A0C4EBJ0"/>
<keyword evidence="5" id="KW-1185">Reference proteome</keyword>
<protein>
    <submittedName>
        <fullName evidence="3 4">Uncharacterized protein</fullName>
    </submittedName>
</protein>
<feature type="signal peptide" evidence="2">
    <location>
        <begin position="1"/>
        <end position="21"/>
    </location>
</feature>